<name>A0A974BIV5_SEDHY</name>
<feature type="transmembrane region" description="Helical" evidence="6">
    <location>
        <begin position="152"/>
        <end position="169"/>
    </location>
</feature>
<feature type="transmembrane region" description="Helical" evidence="6">
    <location>
        <begin position="276"/>
        <end position="295"/>
    </location>
</feature>
<proteinExistence type="predicted"/>
<dbReference type="Pfam" id="PF02653">
    <property type="entry name" value="BPD_transp_2"/>
    <property type="match status" value="1"/>
</dbReference>
<comment type="caution">
    <text evidence="7">The sequence shown here is derived from an EMBL/GenBank/DDBJ whole genome shotgun (WGS) entry which is preliminary data.</text>
</comment>
<organism evidence="7 8">
    <name type="scientific">Sedimentibacter hydroxybenzoicus DSM 7310</name>
    <dbReference type="NCBI Taxonomy" id="1123245"/>
    <lineage>
        <taxon>Bacteria</taxon>
        <taxon>Bacillati</taxon>
        <taxon>Bacillota</taxon>
        <taxon>Tissierellia</taxon>
        <taxon>Sedimentibacter</taxon>
    </lineage>
</organism>
<protein>
    <submittedName>
        <fullName evidence="7">ABC transporter permease</fullName>
    </submittedName>
</protein>
<keyword evidence="5 6" id="KW-0472">Membrane</keyword>
<sequence length="307" mass="32505">MIVDAILSPEFLNATLRATTPILFATLAAAVAAKCGIINMALEGIMLFSALFGVLFSAMFQSGILGLLATMVMGGLIGLLLAFFVLKLKTDEILAAIAINLIANGATILILLMLSGDRGVSSSVKSVPLPRISIPVIENIPYLGAVISNQNVLTYVSLIMVVVVHIFLYKMPLGLRIRAVGENKNAAESVGISSKKIQYIALVISGVLASMGGFFLSGGYMTYFTTGMTAGRGFIALAASFMGGNTPVGGFSVSLLFGASSALSNILQLGNWPYEIIQMLPYITTIIGLAIYSYVRMKKRQKLSDRG</sequence>
<keyword evidence="2" id="KW-1003">Cell membrane</keyword>
<keyword evidence="3 6" id="KW-0812">Transmembrane</keyword>
<gene>
    <name evidence="7" type="ORF">HZF24_06100</name>
</gene>
<feature type="transmembrane region" description="Helical" evidence="6">
    <location>
        <begin position="64"/>
        <end position="86"/>
    </location>
</feature>
<dbReference type="GO" id="GO:0022857">
    <property type="term" value="F:transmembrane transporter activity"/>
    <property type="evidence" value="ECO:0007669"/>
    <property type="project" value="InterPro"/>
</dbReference>
<feature type="transmembrane region" description="Helical" evidence="6">
    <location>
        <begin position="40"/>
        <end position="58"/>
    </location>
</feature>
<evidence type="ECO:0000313" key="7">
    <source>
        <dbReference type="EMBL" id="NYB73711.1"/>
    </source>
</evidence>
<feature type="transmembrane region" description="Helical" evidence="6">
    <location>
        <begin position="14"/>
        <end position="33"/>
    </location>
</feature>
<dbReference type="PANTHER" id="PTHR43370">
    <property type="entry name" value="SUGAR ABC TRANSPORTER INTEGRAL MEMBRANE PROTEIN-RELATED"/>
    <property type="match status" value="1"/>
</dbReference>
<feature type="transmembrane region" description="Helical" evidence="6">
    <location>
        <begin position="93"/>
        <end position="114"/>
    </location>
</feature>
<accession>A0A974BIV5</accession>
<dbReference type="GO" id="GO:0005886">
    <property type="term" value="C:plasma membrane"/>
    <property type="evidence" value="ECO:0007669"/>
    <property type="project" value="UniProtKB-SubCell"/>
</dbReference>
<keyword evidence="4 6" id="KW-1133">Transmembrane helix</keyword>
<reference evidence="7" key="1">
    <citation type="submission" date="2020-07" db="EMBL/GenBank/DDBJ databases">
        <title>Genomic analysis of a strain of Sedimentibacter Hydroxybenzoicus DSM7310.</title>
        <authorList>
            <person name="Ma S."/>
        </authorList>
    </citation>
    <scope>NUCLEOTIDE SEQUENCE</scope>
    <source>
        <strain evidence="7">DSM 7310</strain>
    </source>
</reference>
<feature type="transmembrane region" description="Helical" evidence="6">
    <location>
        <begin position="199"/>
        <end position="217"/>
    </location>
</feature>
<dbReference type="CDD" id="cd06580">
    <property type="entry name" value="TM_PBP1_transp_TpRbsC_like"/>
    <property type="match status" value="1"/>
</dbReference>
<dbReference type="RefSeq" id="WP_179237407.1">
    <property type="nucleotide sequence ID" value="NZ_JACBNQ010000004.1"/>
</dbReference>
<evidence type="ECO:0000256" key="5">
    <source>
        <dbReference type="ARBA" id="ARBA00023136"/>
    </source>
</evidence>
<evidence type="ECO:0000256" key="6">
    <source>
        <dbReference type="SAM" id="Phobius"/>
    </source>
</evidence>
<evidence type="ECO:0000313" key="8">
    <source>
        <dbReference type="Proteomes" id="UP000611629"/>
    </source>
</evidence>
<evidence type="ECO:0000256" key="2">
    <source>
        <dbReference type="ARBA" id="ARBA00022475"/>
    </source>
</evidence>
<dbReference type="InterPro" id="IPR001851">
    <property type="entry name" value="ABC_transp_permease"/>
</dbReference>
<dbReference type="AlphaFoldDB" id="A0A974BIV5"/>
<dbReference type="EMBL" id="JACBNQ010000004">
    <property type="protein sequence ID" value="NYB73711.1"/>
    <property type="molecule type" value="Genomic_DNA"/>
</dbReference>
<evidence type="ECO:0000256" key="3">
    <source>
        <dbReference type="ARBA" id="ARBA00022692"/>
    </source>
</evidence>
<evidence type="ECO:0000256" key="1">
    <source>
        <dbReference type="ARBA" id="ARBA00004651"/>
    </source>
</evidence>
<dbReference type="Proteomes" id="UP000611629">
    <property type="component" value="Unassembled WGS sequence"/>
</dbReference>
<comment type="subcellular location">
    <subcellularLocation>
        <location evidence="1">Cell membrane</location>
        <topology evidence="1">Multi-pass membrane protein</topology>
    </subcellularLocation>
</comment>
<dbReference type="PANTHER" id="PTHR43370:SF1">
    <property type="entry name" value="GUANOSINE ABC TRANSPORTER PERMEASE PROTEIN NUPQ"/>
    <property type="match status" value="1"/>
</dbReference>
<keyword evidence="8" id="KW-1185">Reference proteome</keyword>
<evidence type="ECO:0000256" key="4">
    <source>
        <dbReference type="ARBA" id="ARBA00022989"/>
    </source>
</evidence>